<evidence type="ECO:0000313" key="2">
    <source>
        <dbReference type="EMBL" id="PNE43418.1"/>
    </source>
</evidence>
<dbReference type="RefSeq" id="WP_102922312.1">
    <property type="nucleotide sequence ID" value="NZ_LJSN01000001.1"/>
</dbReference>
<protein>
    <submittedName>
        <fullName evidence="2">Uncharacterized protein</fullName>
    </submittedName>
</protein>
<dbReference type="AlphaFoldDB" id="A0A2N8PQX0"/>
<gene>
    <name evidence="2" type="ORF">AOB60_00285</name>
</gene>
<comment type="caution">
    <text evidence="2">The sequence shown here is derived from an EMBL/GenBank/DDBJ whole genome shotgun (WGS) entry which is preliminary data.</text>
</comment>
<keyword evidence="1" id="KW-0175">Coiled coil</keyword>
<accession>A0A2N8PQX0</accession>
<evidence type="ECO:0000313" key="3">
    <source>
        <dbReference type="Proteomes" id="UP000236047"/>
    </source>
</evidence>
<dbReference type="Proteomes" id="UP000236047">
    <property type="component" value="Unassembled WGS sequence"/>
</dbReference>
<dbReference type="EMBL" id="LJSN01000001">
    <property type="protein sequence ID" value="PNE43418.1"/>
    <property type="molecule type" value="Genomic_DNA"/>
</dbReference>
<name>A0A2N8PQX0_STRNR</name>
<keyword evidence="3" id="KW-1185">Reference proteome</keyword>
<feature type="coiled-coil region" evidence="1">
    <location>
        <begin position="101"/>
        <end position="138"/>
    </location>
</feature>
<evidence type="ECO:0000256" key="1">
    <source>
        <dbReference type="SAM" id="Coils"/>
    </source>
</evidence>
<organism evidence="2 3">
    <name type="scientific">Streptomyces noursei</name>
    <name type="common">Streptomyces albulus</name>
    <dbReference type="NCBI Taxonomy" id="1971"/>
    <lineage>
        <taxon>Bacteria</taxon>
        <taxon>Bacillati</taxon>
        <taxon>Actinomycetota</taxon>
        <taxon>Actinomycetes</taxon>
        <taxon>Kitasatosporales</taxon>
        <taxon>Streptomycetaceae</taxon>
        <taxon>Streptomyces</taxon>
    </lineage>
</organism>
<proteinExistence type="predicted"/>
<sequence length="156" mass="18925">MPSDEWYREEYRGREDELISSAEILELTGYTRGAVSKWRNRHADMPEEVCKKWREREEGKRGHGAFDQYWVRDEMLPFLEKRLSRAKVHGGDRDARYEVVSVRLREDIEKLEQIAERERNLKDELSRLREEREKIQIRAVDDQRFVAAYERDRKNP</sequence>
<reference evidence="3" key="1">
    <citation type="submission" date="2015-09" db="EMBL/GenBank/DDBJ databases">
        <authorList>
            <person name="Graham D.E."/>
            <person name="Mahan K.M."/>
            <person name="Klingeman D.M."/>
            <person name="Fida T."/>
            <person name="Giannone R.J."/>
            <person name="Hettich R.L."/>
            <person name="Parry R.J."/>
            <person name="Spain J.C."/>
        </authorList>
    </citation>
    <scope>NUCLEOTIDE SEQUENCE [LARGE SCALE GENOMIC DNA]</scope>
    <source>
        <strain evidence="3">JCM 4701</strain>
    </source>
</reference>